<evidence type="ECO:0000313" key="2">
    <source>
        <dbReference type="EMBL" id="AWK74181.1"/>
    </source>
</evidence>
<gene>
    <name evidence="2" type="ORF">CBI38_24130</name>
</gene>
<dbReference type="OrthoDB" id="4772924at2"/>
<keyword evidence="3" id="KW-1185">Reference proteome</keyword>
<proteinExistence type="predicted"/>
<organism evidence="2 3">
    <name type="scientific">Rhodococcus oxybenzonivorans</name>
    <dbReference type="NCBI Taxonomy" id="1990687"/>
    <lineage>
        <taxon>Bacteria</taxon>
        <taxon>Bacillati</taxon>
        <taxon>Actinomycetota</taxon>
        <taxon>Actinomycetes</taxon>
        <taxon>Mycobacteriales</taxon>
        <taxon>Nocardiaceae</taxon>
        <taxon>Rhodococcus</taxon>
    </lineage>
</organism>
<reference evidence="2 3" key="1">
    <citation type="submission" date="2017-05" db="EMBL/GenBank/DDBJ databases">
        <title>Isolation of Rhodococcus sp. S2-17 biodegrading of BP-3.</title>
        <authorList>
            <person name="Lee Y."/>
            <person name="Kim K.H."/>
            <person name="Chun B.H."/>
            <person name="Jung H.S."/>
            <person name="Jeon C.O."/>
        </authorList>
    </citation>
    <scope>NUCLEOTIDE SEQUENCE [LARGE SCALE GENOMIC DNA]</scope>
    <source>
        <strain evidence="2 3">S2-17</strain>
    </source>
</reference>
<dbReference type="KEGG" id="roz:CBI38_24130"/>
<evidence type="ECO:0000313" key="3">
    <source>
        <dbReference type="Proteomes" id="UP000245711"/>
    </source>
</evidence>
<dbReference type="InterPro" id="IPR003848">
    <property type="entry name" value="DUF218"/>
</dbReference>
<accession>A0A2S2BZW2</accession>
<dbReference type="RefSeq" id="WP_109332886.1">
    <property type="nucleotide sequence ID" value="NZ_CP021354.1"/>
</dbReference>
<dbReference type="EMBL" id="CP021354">
    <property type="protein sequence ID" value="AWK74181.1"/>
    <property type="molecule type" value="Genomic_DNA"/>
</dbReference>
<sequence>MRRWRGFAVSLVCALVLAVAGVGVIGYFVYTEARVDDVESVDAIVVLGGEHDGREQYAMSLARQGVSENVVLSNAYWTGDKQMAALCATTDPQFTVICLPPEPSTTRGEAILTRDLAVQNGWRSVLVISWRYHLPRARYIFSQCFDGRILVRDVPRRYDFSLAEWEYTYLYQTVGFAKAVLQGEC</sequence>
<name>A0A2S2BZW2_9NOCA</name>
<protein>
    <recommendedName>
        <fullName evidence="1">DUF218 domain-containing protein</fullName>
    </recommendedName>
</protein>
<feature type="domain" description="DUF218" evidence="1">
    <location>
        <begin position="42"/>
        <end position="147"/>
    </location>
</feature>
<dbReference type="CDD" id="cd06259">
    <property type="entry name" value="YdcF-like"/>
    <property type="match status" value="1"/>
</dbReference>
<evidence type="ECO:0000259" key="1">
    <source>
        <dbReference type="Pfam" id="PF02698"/>
    </source>
</evidence>
<dbReference type="Proteomes" id="UP000245711">
    <property type="component" value="Chromosome"/>
</dbReference>
<dbReference type="AlphaFoldDB" id="A0A2S2BZW2"/>
<dbReference type="Pfam" id="PF02698">
    <property type="entry name" value="DUF218"/>
    <property type="match status" value="1"/>
</dbReference>